<dbReference type="Proteomes" id="UP000297866">
    <property type="component" value="Unassembled WGS sequence"/>
</dbReference>
<keyword evidence="1" id="KW-0472">Membrane</keyword>
<keyword evidence="1" id="KW-0812">Transmembrane</keyword>
<feature type="transmembrane region" description="Helical" evidence="1">
    <location>
        <begin position="56"/>
        <end position="85"/>
    </location>
</feature>
<organism evidence="2 3">
    <name type="scientific">Cryobacterium tagatosivorans</name>
    <dbReference type="NCBI Taxonomy" id="1259199"/>
    <lineage>
        <taxon>Bacteria</taxon>
        <taxon>Bacillati</taxon>
        <taxon>Actinomycetota</taxon>
        <taxon>Actinomycetes</taxon>
        <taxon>Micrococcales</taxon>
        <taxon>Microbacteriaceae</taxon>
        <taxon>Cryobacterium</taxon>
    </lineage>
</organism>
<dbReference type="OrthoDB" id="5113563at2"/>
<dbReference type="AlphaFoldDB" id="A0A4R8UFX6"/>
<dbReference type="RefSeq" id="WP_134488687.1">
    <property type="nucleotide sequence ID" value="NZ_SOEZ01000024.1"/>
</dbReference>
<feature type="transmembrane region" description="Helical" evidence="1">
    <location>
        <begin position="28"/>
        <end position="50"/>
    </location>
</feature>
<keyword evidence="3" id="KW-1185">Reference proteome</keyword>
<evidence type="ECO:0000256" key="1">
    <source>
        <dbReference type="SAM" id="Phobius"/>
    </source>
</evidence>
<protein>
    <submittedName>
        <fullName evidence="2">Uncharacterized protein</fullName>
    </submittedName>
</protein>
<sequence>MKSEAAGGMASEPDGIGPVGAARGHARLMAVLASVGALALTVGLVTTLPADSRPPIWAIVAFVAVVLLLASVGLYGGALLAGTAADRARSLASRGSLLALVALAAIAVALGIKLFVPTPVEAVFVQFSDLAGRVQLEYCPSLPGSFEAKATAADVRGTSAVVPVLVSGDVCGNTDFTDGVWLHLKRSSVTIAVE</sequence>
<keyword evidence="1" id="KW-1133">Transmembrane helix</keyword>
<comment type="caution">
    <text evidence="2">The sequence shown here is derived from an EMBL/GenBank/DDBJ whole genome shotgun (WGS) entry which is preliminary data.</text>
</comment>
<reference evidence="2 3" key="1">
    <citation type="submission" date="2019-03" db="EMBL/GenBank/DDBJ databases">
        <title>Genomics of glacier-inhabiting Cryobacterium strains.</title>
        <authorList>
            <person name="Liu Q."/>
            <person name="Xin Y.-H."/>
        </authorList>
    </citation>
    <scope>NUCLEOTIDE SEQUENCE [LARGE SCALE GENOMIC DNA]</scope>
    <source>
        <strain evidence="2 3">Sr47</strain>
    </source>
</reference>
<evidence type="ECO:0000313" key="3">
    <source>
        <dbReference type="Proteomes" id="UP000297866"/>
    </source>
</evidence>
<accession>A0A4R8UFX6</accession>
<proteinExistence type="predicted"/>
<gene>
    <name evidence="2" type="ORF">E3O23_04805</name>
</gene>
<evidence type="ECO:0000313" key="2">
    <source>
        <dbReference type="EMBL" id="TFB53651.1"/>
    </source>
</evidence>
<feature type="transmembrane region" description="Helical" evidence="1">
    <location>
        <begin position="97"/>
        <end position="116"/>
    </location>
</feature>
<dbReference type="EMBL" id="SOEZ01000024">
    <property type="protein sequence ID" value="TFB53651.1"/>
    <property type="molecule type" value="Genomic_DNA"/>
</dbReference>
<name>A0A4R8UFX6_9MICO</name>